<dbReference type="CDD" id="cd09274">
    <property type="entry name" value="RNase_HI_RT_Ty3"/>
    <property type="match status" value="1"/>
</dbReference>
<dbReference type="FunFam" id="3.10.20.370:FF:000001">
    <property type="entry name" value="Retrovirus-related Pol polyprotein from transposon 17.6-like protein"/>
    <property type="match status" value="1"/>
</dbReference>
<dbReference type="Pfam" id="PF00078">
    <property type="entry name" value="RVT_1"/>
    <property type="match status" value="1"/>
</dbReference>
<keyword evidence="4" id="KW-0255">Endonuclease</keyword>
<dbReference type="Proteomes" id="UP000838756">
    <property type="component" value="Unassembled WGS sequence"/>
</dbReference>
<dbReference type="Pfam" id="PF17917">
    <property type="entry name" value="RT_RNaseH"/>
    <property type="match status" value="1"/>
</dbReference>
<keyword evidence="2" id="KW-0548">Nucleotidyltransferase</keyword>
<evidence type="ECO:0000313" key="9">
    <source>
        <dbReference type="Proteomes" id="UP000838756"/>
    </source>
</evidence>
<dbReference type="GO" id="GO:0003964">
    <property type="term" value="F:RNA-directed DNA polymerase activity"/>
    <property type="evidence" value="ECO:0007669"/>
    <property type="project" value="UniProtKB-KW"/>
</dbReference>
<reference evidence="8" key="1">
    <citation type="submission" date="2022-03" db="EMBL/GenBank/DDBJ databases">
        <authorList>
            <person name="Lindestad O."/>
        </authorList>
    </citation>
    <scope>NUCLEOTIDE SEQUENCE</scope>
</reference>
<dbReference type="PANTHER" id="PTHR37984:SF5">
    <property type="entry name" value="PROTEIN NYNRIN-LIKE"/>
    <property type="match status" value="1"/>
</dbReference>
<feature type="domain" description="Reverse transcriptase" evidence="7">
    <location>
        <begin position="279"/>
        <end position="458"/>
    </location>
</feature>
<dbReference type="InterPro" id="IPR041373">
    <property type="entry name" value="RT_RNaseH"/>
</dbReference>
<dbReference type="GO" id="GO:0004519">
    <property type="term" value="F:endonuclease activity"/>
    <property type="evidence" value="ECO:0007669"/>
    <property type="project" value="UniProtKB-KW"/>
</dbReference>
<dbReference type="Gene3D" id="3.10.10.10">
    <property type="entry name" value="HIV Type 1 Reverse Transcriptase, subunit A, domain 1"/>
    <property type="match status" value="1"/>
</dbReference>
<proteinExistence type="predicted"/>
<comment type="caution">
    <text evidence="8">The sequence shown here is derived from an EMBL/GenBank/DDBJ whole genome shotgun (WGS) entry which is preliminary data.</text>
</comment>
<evidence type="ECO:0000313" key="8">
    <source>
        <dbReference type="EMBL" id="CAH2265776.1"/>
    </source>
</evidence>
<dbReference type="SUPFAM" id="SSF56672">
    <property type="entry name" value="DNA/RNA polymerases"/>
    <property type="match status" value="1"/>
</dbReference>
<dbReference type="PROSITE" id="PS50878">
    <property type="entry name" value="RT_POL"/>
    <property type="match status" value="1"/>
</dbReference>
<dbReference type="EMBL" id="CAKXAJ010026292">
    <property type="protein sequence ID" value="CAH2265776.1"/>
    <property type="molecule type" value="Genomic_DNA"/>
</dbReference>
<dbReference type="OrthoDB" id="7444263at2759"/>
<protein>
    <submittedName>
        <fullName evidence="8">Jg7961 protein</fullName>
    </submittedName>
</protein>
<dbReference type="GO" id="GO:0016787">
    <property type="term" value="F:hydrolase activity"/>
    <property type="evidence" value="ECO:0007669"/>
    <property type="project" value="UniProtKB-KW"/>
</dbReference>
<dbReference type="CDD" id="cd01647">
    <property type="entry name" value="RT_LTR"/>
    <property type="match status" value="1"/>
</dbReference>
<evidence type="ECO:0000256" key="2">
    <source>
        <dbReference type="ARBA" id="ARBA00022695"/>
    </source>
</evidence>
<evidence type="ECO:0000256" key="6">
    <source>
        <dbReference type="ARBA" id="ARBA00022918"/>
    </source>
</evidence>
<gene>
    <name evidence="8" type="primary">jg7961</name>
    <name evidence="8" type="ORF">PAEG_LOCUS25099</name>
</gene>
<dbReference type="InterPro" id="IPR050951">
    <property type="entry name" value="Retrovirus_Pol_polyprotein"/>
</dbReference>
<evidence type="ECO:0000256" key="3">
    <source>
        <dbReference type="ARBA" id="ARBA00022722"/>
    </source>
</evidence>
<dbReference type="PANTHER" id="PTHR37984">
    <property type="entry name" value="PROTEIN CBG26694"/>
    <property type="match status" value="1"/>
</dbReference>
<organism evidence="8 9">
    <name type="scientific">Pararge aegeria aegeria</name>
    <dbReference type="NCBI Taxonomy" id="348720"/>
    <lineage>
        <taxon>Eukaryota</taxon>
        <taxon>Metazoa</taxon>
        <taxon>Ecdysozoa</taxon>
        <taxon>Arthropoda</taxon>
        <taxon>Hexapoda</taxon>
        <taxon>Insecta</taxon>
        <taxon>Pterygota</taxon>
        <taxon>Neoptera</taxon>
        <taxon>Endopterygota</taxon>
        <taxon>Lepidoptera</taxon>
        <taxon>Glossata</taxon>
        <taxon>Ditrysia</taxon>
        <taxon>Papilionoidea</taxon>
        <taxon>Nymphalidae</taxon>
        <taxon>Satyrinae</taxon>
        <taxon>Satyrini</taxon>
        <taxon>Parargina</taxon>
        <taxon>Pararge</taxon>
    </lineage>
</organism>
<evidence type="ECO:0000256" key="5">
    <source>
        <dbReference type="ARBA" id="ARBA00022801"/>
    </source>
</evidence>
<keyword evidence="1" id="KW-0808">Transferase</keyword>
<evidence type="ECO:0000256" key="1">
    <source>
        <dbReference type="ARBA" id="ARBA00022679"/>
    </source>
</evidence>
<dbReference type="FunFam" id="3.30.70.270:FF:000063">
    <property type="entry name" value="Zinc knuckle domaincontaining protein"/>
    <property type="match status" value="1"/>
</dbReference>
<keyword evidence="9" id="KW-1185">Reference proteome</keyword>
<accession>A0A8S4SEP7</accession>
<dbReference type="AlphaFoldDB" id="A0A8S4SEP7"/>
<dbReference type="InterPro" id="IPR043502">
    <property type="entry name" value="DNA/RNA_pol_sf"/>
</dbReference>
<keyword evidence="5" id="KW-0378">Hydrolase</keyword>
<dbReference type="InterPro" id="IPR043128">
    <property type="entry name" value="Rev_trsase/Diguanyl_cyclase"/>
</dbReference>
<evidence type="ECO:0000256" key="4">
    <source>
        <dbReference type="ARBA" id="ARBA00022759"/>
    </source>
</evidence>
<dbReference type="Gene3D" id="3.30.70.270">
    <property type="match status" value="2"/>
</dbReference>
<evidence type="ECO:0000259" key="7">
    <source>
        <dbReference type="PROSITE" id="PS50878"/>
    </source>
</evidence>
<keyword evidence="6" id="KW-0695">RNA-directed DNA polymerase</keyword>
<keyword evidence="3" id="KW-0540">Nuclease</keyword>
<dbReference type="InterPro" id="IPR000477">
    <property type="entry name" value="RT_dom"/>
</dbReference>
<name>A0A8S4SEP7_9NEOP</name>
<sequence length="667" mass="76974">MNQRQLPPGPPTNAAMALMANTFKDTMCEMMAQMSQENRTILSEIMKKFQPEEARVRISDVYFPSFDPDKGMDVKEWVNLISRTQEEYKLKDHEVRLKAAGVLKGTAQSWADDCLLRTTTWAEMREDMLQTFEAESRYFSEVLKFRRYTTEKADTIPDYISTVWKMYKKLMKPNPTEQDAVEFIIGSITDDALRTELLNTKSNTVPELIAIAKTMRKRKNSTTPESLPQIKKTKFERSDQVSIHDNHFAAIFDSGADCSLYRLAPVEREKVQKIIKELMDKNIIRESNSPFASPIIMVKKKNGEDRLCVDYRELNANTVRDHYPLPLISEQLDQLADAKYFTCLDMAAGFHKIPISKESIEKTSFITPDGQYEYLTMPFGLTNAPSVYQRAINKALGDIRGKEALVYMDDVLIPSRTIAEGFERLERVLEFLTKAGFSINIKKCSFIKTSIEYLGFVVCDGKVRPSPSKVEALSRSLPPTNLKQLRQFNGLAGYFRRFIPNFSSQMIPLYNLTKSNSKWEWTAEHERTRSNIINYLTSAPLLTIFQEGHPIELHTDASAMGLGAVLIQLRDGVRHVIGYFSMRTTSAESNYHSYELETLAIVRAIKHFRHFLYGRKFTIMTDCNAVKASRYKQELLPRIHRWWAFLQNFDFEVEYRKGEKLKHADFF</sequence>